<proteinExistence type="predicted"/>
<reference evidence="2 3" key="1">
    <citation type="submission" date="2022-12" db="EMBL/GenBank/DDBJ databases">
        <title>Chromosome-level genome assembly of true bugs.</title>
        <authorList>
            <person name="Ma L."/>
            <person name="Li H."/>
        </authorList>
    </citation>
    <scope>NUCLEOTIDE SEQUENCE [LARGE SCALE GENOMIC DNA]</scope>
    <source>
        <strain evidence="2">Lab_2022b</strain>
    </source>
</reference>
<sequence length="220" mass="24583">MYYQQYNVYKPGWYTGNAFPQTGTGIIQHPSSPSNVQTSPYVSCMHEEQSAWGQIFQTPSPPHHHHHHHHNHHNGTAGPPTILQTAGPPPPPSSAHPPPPTQSSELWDDAAVLAAAAVAAQNNSPTGQHQQQHQQSSQQHQQSSQQQHTSPNCNPQIVDHHVRAQPPRSPFEWMKKPSYHSQPNPGWAKLFLNCYNAIANLMKKIFGTVLFTRIKRLIDV</sequence>
<dbReference type="EMBL" id="JAPXFL010000013">
    <property type="protein sequence ID" value="KAK9497943.1"/>
    <property type="molecule type" value="Genomic_DNA"/>
</dbReference>
<name>A0AAW1CM89_9HEMI</name>
<accession>A0AAW1CM89</accession>
<keyword evidence="3" id="KW-1185">Reference proteome</keyword>
<feature type="region of interest" description="Disordered" evidence="1">
    <location>
        <begin position="55"/>
        <end position="105"/>
    </location>
</feature>
<feature type="compositionally biased region" description="Pro residues" evidence="1">
    <location>
        <begin position="87"/>
        <end position="101"/>
    </location>
</feature>
<evidence type="ECO:0000256" key="1">
    <source>
        <dbReference type="SAM" id="MobiDB-lite"/>
    </source>
</evidence>
<feature type="compositionally biased region" description="Basic residues" evidence="1">
    <location>
        <begin position="62"/>
        <end position="73"/>
    </location>
</feature>
<feature type="compositionally biased region" description="Low complexity" evidence="1">
    <location>
        <begin position="128"/>
        <end position="148"/>
    </location>
</feature>
<dbReference type="AlphaFoldDB" id="A0AAW1CM89"/>
<comment type="caution">
    <text evidence="2">The sequence shown here is derived from an EMBL/GenBank/DDBJ whole genome shotgun (WGS) entry which is preliminary data.</text>
</comment>
<evidence type="ECO:0000313" key="2">
    <source>
        <dbReference type="EMBL" id="KAK9497943.1"/>
    </source>
</evidence>
<protein>
    <submittedName>
        <fullName evidence="2">Uncharacterized protein</fullName>
    </submittedName>
</protein>
<feature type="region of interest" description="Disordered" evidence="1">
    <location>
        <begin position="121"/>
        <end position="158"/>
    </location>
</feature>
<organism evidence="2 3">
    <name type="scientific">Rhynocoris fuscipes</name>
    <dbReference type="NCBI Taxonomy" id="488301"/>
    <lineage>
        <taxon>Eukaryota</taxon>
        <taxon>Metazoa</taxon>
        <taxon>Ecdysozoa</taxon>
        <taxon>Arthropoda</taxon>
        <taxon>Hexapoda</taxon>
        <taxon>Insecta</taxon>
        <taxon>Pterygota</taxon>
        <taxon>Neoptera</taxon>
        <taxon>Paraneoptera</taxon>
        <taxon>Hemiptera</taxon>
        <taxon>Heteroptera</taxon>
        <taxon>Panheteroptera</taxon>
        <taxon>Cimicomorpha</taxon>
        <taxon>Reduviidae</taxon>
        <taxon>Harpactorinae</taxon>
        <taxon>Harpactorini</taxon>
        <taxon>Rhynocoris</taxon>
    </lineage>
</organism>
<evidence type="ECO:0000313" key="3">
    <source>
        <dbReference type="Proteomes" id="UP001461498"/>
    </source>
</evidence>
<gene>
    <name evidence="2" type="ORF">O3M35_003838</name>
</gene>
<dbReference type="Proteomes" id="UP001461498">
    <property type="component" value="Unassembled WGS sequence"/>
</dbReference>